<dbReference type="Gene3D" id="3.20.20.190">
    <property type="entry name" value="Phosphatidylinositol (PI) phosphodiesterase"/>
    <property type="match status" value="1"/>
</dbReference>
<dbReference type="CDD" id="cd08570">
    <property type="entry name" value="GDPD_YPL206cp_fungi"/>
    <property type="match status" value="1"/>
</dbReference>
<dbReference type="VEuPathDB" id="FungiDB:AJ78_06495"/>
<dbReference type="STRING" id="1447872.A0A1J9PAM2"/>
<accession>A0A1J9PAM2</accession>
<dbReference type="SUPFAM" id="SSF51695">
    <property type="entry name" value="PLC-like phosphodiesterases"/>
    <property type="match status" value="1"/>
</dbReference>
<name>A0A1J9PAM2_9EURO</name>
<dbReference type="GO" id="GO:0008081">
    <property type="term" value="F:phosphoric diester hydrolase activity"/>
    <property type="evidence" value="ECO:0007669"/>
    <property type="project" value="InterPro"/>
</dbReference>
<protein>
    <recommendedName>
        <fullName evidence="1">GP-PDE domain-containing protein</fullName>
    </recommendedName>
</protein>
<gene>
    <name evidence="2" type="ORF">AJ78_06495</name>
</gene>
<evidence type="ECO:0000259" key="1">
    <source>
        <dbReference type="PROSITE" id="PS51704"/>
    </source>
</evidence>
<dbReference type="InterPro" id="IPR030395">
    <property type="entry name" value="GP_PDE_dom"/>
</dbReference>
<organism evidence="2 3">
    <name type="scientific">Emergomyces pasteurianus Ep9510</name>
    <dbReference type="NCBI Taxonomy" id="1447872"/>
    <lineage>
        <taxon>Eukaryota</taxon>
        <taxon>Fungi</taxon>
        <taxon>Dikarya</taxon>
        <taxon>Ascomycota</taxon>
        <taxon>Pezizomycotina</taxon>
        <taxon>Eurotiomycetes</taxon>
        <taxon>Eurotiomycetidae</taxon>
        <taxon>Onygenales</taxon>
        <taxon>Ajellomycetaceae</taxon>
        <taxon>Emergomyces</taxon>
    </lineage>
</organism>
<dbReference type="InterPro" id="IPR017946">
    <property type="entry name" value="PLC-like_Pdiesterase_TIM-brl"/>
</dbReference>
<dbReference type="GO" id="GO:0006629">
    <property type="term" value="P:lipid metabolic process"/>
    <property type="evidence" value="ECO:0007669"/>
    <property type="project" value="InterPro"/>
</dbReference>
<dbReference type="PANTHER" id="PTHR43805">
    <property type="entry name" value="GLYCEROPHOSPHORYL DIESTER PHOSPHODIESTERASE"/>
    <property type="match status" value="1"/>
</dbReference>
<keyword evidence="3" id="KW-1185">Reference proteome</keyword>
<evidence type="ECO:0000313" key="3">
    <source>
        <dbReference type="Proteomes" id="UP000182235"/>
    </source>
</evidence>
<dbReference type="OrthoDB" id="1058301at2759"/>
<feature type="domain" description="GP-PDE" evidence="1">
    <location>
        <begin position="57"/>
        <end position="298"/>
    </location>
</feature>
<dbReference type="EMBL" id="LGRN01000344">
    <property type="protein sequence ID" value="OJD13002.1"/>
    <property type="molecule type" value="Genomic_DNA"/>
</dbReference>
<sequence length="378" mass="42662">MDAETPLFEGVMTTFKRNSKALRPTSLSSRSLETVAHFPEAPWADAGGNKDVARPKPLNIAHRGFKAKYPENSMSAFAHAVRVGAQVLETDVHLSRDGEIVLSHDATLQRCFGINERIIDCDWQYLSSLRTTREPFEPMLRLVELLRYMSAPEQKHLYLLLDIKLDNHADNITRAIAETVHSIPSEHKPWNERIILGCWTAEFLSLCHVHLPSFPVCLISYSLVYARQFLQIPNITFNIKLTALMGPGGAQFLADAKNGRRHDVFAWTVNDEVFMRWSLRHKIDGIVTDNSDLCRRICDKWEVGGYLRKDGYEKDAFSDRGDVGHNDDDDADVHGDDDDGITVLQRVEILIAGFVLYVVGSVFATVHQADLTEFIDGL</sequence>
<dbReference type="AlphaFoldDB" id="A0A1J9PAM2"/>
<dbReference type="PROSITE" id="PS51704">
    <property type="entry name" value="GP_PDE"/>
    <property type="match status" value="1"/>
</dbReference>
<evidence type="ECO:0000313" key="2">
    <source>
        <dbReference type="EMBL" id="OJD13002.1"/>
    </source>
</evidence>
<dbReference type="Proteomes" id="UP000182235">
    <property type="component" value="Unassembled WGS sequence"/>
</dbReference>
<proteinExistence type="predicted"/>
<comment type="caution">
    <text evidence="2">The sequence shown here is derived from an EMBL/GenBank/DDBJ whole genome shotgun (WGS) entry which is preliminary data.</text>
</comment>
<dbReference type="PANTHER" id="PTHR43805:SF1">
    <property type="entry name" value="GP-PDE DOMAIN-CONTAINING PROTEIN"/>
    <property type="match status" value="1"/>
</dbReference>
<reference evidence="2 3" key="1">
    <citation type="submission" date="2015-07" db="EMBL/GenBank/DDBJ databases">
        <title>Emmonsia species relationships and genome sequence.</title>
        <authorList>
            <consortium name="The Broad Institute Genomics Platform"/>
            <person name="Cuomo C.A."/>
            <person name="Munoz J.F."/>
            <person name="Imamovic A."/>
            <person name="Priest M.E."/>
            <person name="Young S."/>
            <person name="Clay O.K."/>
            <person name="McEwen J.G."/>
        </authorList>
    </citation>
    <scope>NUCLEOTIDE SEQUENCE [LARGE SCALE GENOMIC DNA]</scope>
    <source>
        <strain evidence="2 3">UAMH 9510</strain>
    </source>
</reference>
<dbReference type="Pfam" id="PF03009">
    <property type="entry name" value="GDPD"/>
    <property type="match status" value="1"/>
</dbReference>